<dbReference type="Pfam" id="PF08625">
    <property type="entry name" value="Utp13"/>
    <property type="match status" value="1"/>
</dbReference>
<dbReference type="InterPro" id="IPR019775">
    <property type="entry name" value="WD40_repeat_CS"/>
</dbReference>
<evidence type="ECO:0000313" key="7">
    <source>
        <dbReference type="EMBL" id="TPX46454.1"/>
    </source>
</evidence>
<evidence type="ECO:0000313" key="8">
    <source>
        <dbReference type="Proteomes" id="UP000317494"/>
    </source>
</evidence>
<feature type="repeat" description="WD" evidence="5">
    <location>
        <begin position="819"/>
        <end position="860"/>
    </location>
</feature>
<dbReference type="PANTHER" id="PTHR19854">
    <property type="entry name" value="TRANSDUCIN BETA-LIKE 3"/>
    <property type="match status" value="1"/>
</dbReference>
<dbReference type="GO" id="GO:0032040">
    <property type="term" value="C:small-subunit processome"/>
    <property type="evidence" value="ECO:0007669"/>
    <property type="project" value="InterPro"/>
</dbReference>
<protein>
    <recommendedName>
        <fullName evidence="6">U3 small nucleolar RNA-associated protein 13 C-terminal domain-containing protein</fullName>
    </recommendedName>
</protein>
<dbReference type="PRINTS" id="PR00320">
    <property type="entry name" value="GPROTEINBRPT"/>
</dbReference>
<dbReference type="Pfam" id="PF00400">
    <property type="entry name" value="WD40"/>
    <property type="match status" value="9"/>
</dbReference>
<dbReference type="PANTHER" id="PTHR19854:SF15">
    <property type="entry name" value="TRANSDUCIN BETA-LIKE PROTEIN 3"/>
    <property type="match status" value="1"/>
</dbReference>
<organism evidence="7 8">
    <name type="scientific">Synchytrium endobioticum</name>
    <dbReference type="NCBI Taxonomy" id="286115"/>
    <lineage>
        <taxon>Eukaryota</taxon>
        <taxon>Fungi</taxon>
        <taxon>Fungi incertae sedis</taxon>
        <taxon>Chytridiomycota</taxon>
        <taxon>Chytridiomycota incertae sedis</taxon>
        <taxon>Chytridiomycetes</taxon>
        <taxon>Synchytriales</taxon>
        <taxon>Synchytriaceae</taxon>
        <taxon>Synchytrium</taxon>
    </lineage>
</organism>
<dbReference type="SMART" id="SM00320">
    <property type="entry name" value="WD40"/>
    <property type="match status" value="11"/>
</dbReference>
<dbReference type="CDD" id="cd00200">
    <property type="entry name" value="WD40"/>
    <property type="match status" value="2"/>
</dbReference>
<dbReference type="GO" id="GO:0000480">
    <property type="term" value="P:endonucleolytic cleavage in 5'-ETS of tricistronic rRNA transcript (SSU-rRNA, 5.8S rRNA, LSU-rRNA)"/>
    <property type="evidence" value="ECO:0007669"/>
    <property type="project" value="TreeGrafter"/>
</dbReference>
<dbReference type="EMBL" id="QEAN01000135">
    <property type="protein sequence ID" value="TPX46454.1"/>
    <property type="molecule type" value="Genomic_DNA"/>
</dbReference>
<feature type="repeat" description="WD" evidence="5">
    <location>
        <begin position="425"/>
        <end position="466"/>
    </location>
</feature>
<dbReference type="PROSITE" id="PS50294">
    <property type="entry name" value="WD_REPEATS_REGION"/>
    <property type="match status" value="7"/>
</dbReference>
<keyword evidence="3" id="KW-0677">Repeat</keyword>
<feature type="domain" description="U3 small nucleolar RNA-associated protein 13 C-terminal" evidence="6">
    <location>
        <begin position="1003"/>
        <end position="1143"/>
    </location>
</feature>
<keyword evidence="8" id="KW-1185">Reference proteome</keyword>
<dbReference type="Gene3D" id="2.130.10.10">
    <property type="entry name" value="YVTN repeat-like/Quinoprotein amine dehydrogenase"/>
    <property type="match status" value="4"/>
</dbReference>
<dbReference type="SUPFAM" id="SSF50978">
    <property type="entry name" value="WD40 repeat-like"/>
    <property type="match status" value="2"/>
</dbReference>
<keyword evidence="2 5" id="KW-0853">WD repeat</keyword>
<dbReference type="GO" id="GO:0034511">
    <property type="term" value="F:U3 snoRNA binding"/>
    <property type="evidence" value="ECO:0007669"/>
    <property type="project" value="TreeGrafter"/>
</dbReference>
<dbReference type="InterPro" id="IPR020472">
    <property type="entry name" value="WD40_PAC1"/>
</dbReference>
<evidence type="ECO:0000256" key="1">
    <source>
        <dbReference type="ARBA" id="ARBA00004604"/>
    </source>
</evidence>
<evidence type="ECO:0000256" key="4">
    <source>
        <dbReference type="ARBA" id="ARBA00023242"/>
    </source>
</evidence>
<dbReference type="Pfam" id="PF00067">
    <property type="entry name" value="p450"/>
    <property type="match status" value="1"/>
</dbReference>
<dbReference type="Proteomes" id="UP000317494">
    <property type="component" value="Unassembled WGS sequence"/>
</dbReference>
<dbReference type="GO" id="GO:0020037">
    <property type="term" value="F:heme binding"/>
    <property type="evidence" value="ECO:0007669"/>
    <property type="project" value="InterPro"/>
</dbReference>
<dbReference type="InterPro" id="IPR001680">
    <property type="entry name" value="WD40_rpt"/>
</dbReference>
<dbReference type="InterPro" id="IPR036322">
    <property type="entry name" value="WD40_repeat_dom_sf"/>
</dbReference>
<keyword evidence="4" id="KW-0539">Nucleus</keyword>
<comment type="caution">
    <text evidence="7">The sequence shown here is derived from an EMBL/GenBank/DDBJ whole genome shotgun (WGS) entry which is preliminary data.</text>
</comment>
<feature type="repeat" description="WD" evidence="5">
    <location>
        <begin position="467"/>
        <end position="510"/>
    </location>
</feature>
<dbReference type="InterPro" id="IPR013934">
    <property type="entry name" value="Utp13_C"/>
</dbReference>
<feature type="repeat" description="WD" evidence="5">
    <location>
        <begin position="511"/>
        <end position="545"/>
    </location>
</feature>
<evidence type="ECO:0000256" key="3">
    <source>
        <dbReference type="ARBA" id="ARBA00022737"/>
    </source>
</evidence>
<dbReference type="STRING" id="286115.A0A507D4W1"/>
<evidence type="ECO:0000256" key="2">
    <source>
        <dbReference type="ARBA" id="ARBA00022574"/>
    </source>
</evidence>
<dbReference type="InterPro" id="IPR036396">
    <property type="entry name" value="Cyt_P450_sf"/>
</dbReference>
<sequence length="1164" mass="128017">MPSRNLPFSFSGLLDDSKSYSIVCFFNSGSVQVGISTLHARVRNGPSTGTANQAESENSDARTIKCITKWLDANGEVWRSQRKVAANIFNVKLNFRDIFTLVFVEESKKLVQAMDTAHKLGAAIELQDLLLRATMDSFVRIAMGKNPDALDKKGSVNTNGVYEMEVDKFMEAYDSTNEICLVRAFKPFWQITDHFDGTAKKQKQKHNTNVMHAFARSVITQRQDAIANGHKGNNLLDLFLEAANIDGTRLTERQMIDVALNFIMPGRDTTAQTLTWVFLRLIYANARDKQTCPVDMRRVFLFSVFVFFSFRDRHLTRMTISQHGAPRLKTDYESSRAIEPIYTNSRAVIVQSKDADSNDKLATSVAEDVMITDLDTGKLLLKLQGDADQITCLAARPNGLHIVTAARSLLLKLWNVSSGELVRSWKAHEAPVLTMDFDPTSTLCATGSADSTIKVWDVEKGFATHNLKGHKGVIAAVKFHPDKRRIRLVSGSDDGQIRLWDLSSRKCIAVLNTHVSVIRSLDFTPDGRYMLAAARDKIMTVWDMSATPLHQIQTIPVYESIEAAGFLASGTPLPSGAHVGANQLVAYSAGEKGIIQLWDVQQNECIYSQTATRGAKHSITDVIAYSPSLHRHDSDSNSLPAPQHQLVAVTSDYNLLFYSLPNLDTQSRQIAGYNDEVIDLAFAGPEHNHLVVATNSEQLRVYDLSDGSVDVVYGGHEDVVICLDMFGPDVLVTGGKDGVGMMWKLNLGDRTVPLTERYRCVGRMAGHTEAISAIALSRRQLKFAVTGSQDRTVKAWNLASLSPTTPAPAPERLKTLYTFKAHDKDINSIAVSPNDKTFATASQDKTIKIWSADSGTHLGTCTGHKRGVWCVAYSPTDATLASSSGDKTVRIWSLGDYSCLKTFEGHLNSVLRVHYITAGTQLATSGSDGLVKVWNVKSNDCATTLDGHEDKAWALAVRRRAGAHDDDALASGGADSKIVVWTDMTRAVDAVKAQQEADRVDKEQDLQNSLQRRDYAAAIRLALHLGQPVRLLDLFGRVLDERACPAALSGSRAVDTFILGLDDSDLVKLLGFIRDWNTTNRGARVAQTVLHVVVRCMGVERLLELPKIKEILESLIPYTERHYKNIDVLLTSSYILEYTLASMDGLAPLDAGMPAVAGAAVAGE</sequence>
<dbReference type="GO" id="GO:0004497">
    <property type="term" value="F:monooxygenase activity"/>
    <property type="evidence" value="ECO:0007669"/>
    <property type="project" value="InterPro"/>
</dbReference>
<dbReference type="SUPFAM" id="SSF48264">
    <property type="entry name" value="Cytochrome P450"/>
    <property type="match status" value="1"/>
</dbReference>
<feature type="repeat" description="WD" evidence="5">
    <location>
        <begin position="764"/>
        <end position="806"/>
    </location>
</feature>
<dbReference type="VEuPathDB" id="FungiDB:SeMB42_g03685"/>
<evidence type="ECO:0000256" key="5">
    <source>
        <dbReference type="PROSITE-ProRule" id="PRU00221"/>
    </source>
</evidence>
<feature type="repeat" description="WD" evidence="5">
    <location>
        <begin position="861"/>
        <end position="902"/>
    </location>
</feature>
<feature type="repeat" description="WD" evidence="5">
    <location>
        <begin position="383"/>
        <end position="424"/>
    </location>
</feature>
<evidence type="ECO:0000259" key="6">
    <source>
        <dbReference type="Pfam" id="PF08625"/>
    </source>
</evidence>
<gene>
    <name evidence="7" type="ORF">SeMB42_g03685</name>
</gene>
<dbReference type="AlphaFoldDB" id="A0A507D4W1"/>
<name>A0A507D4W1_9FUNG</name>
<dbReference type="InterPro" id="IPR015943">
    <property type="entry name" value="WD40/YVTN_repeat-like_dom_sf"/>
</dbReference>
<dbReference type="Gene3D" id="1.10.630.10">
    <property type="entry name" value="Cytochrome P450"/>
    <property type="match status" value="1"/>
</dbReference>
<dbReference type="PROSITE" id="PS00678">
    <property type="entry name" value="WD_REPEATS_1"/>
    <property type="match status" value="5"/>
</dbReference>
<comment type="subcellular location">
    <subcellularLocation>
        <location evidence="1">Nucleus</location>
        <location evidence="1">Nucleolus</location>
    </subcellularLocation>
</comment>
<dbReference type="GO" id="GO:0016705">
    <property type="term" value="F:oxidoreductase activity, acting on paired donors, with incorporation or reduction of molecular oxygen"/>
    <property type="evidence" value="ECO:0007669"/>
    <property type="project" value="InterPro"/>
</dbReference>
<proteinExistence type="predicted"/>
<accession>A0A507D4W1</accession>
<feature type="repeat" description="WD" evidence="5">
    <location>
        <begin position="903"/>
        <end position="944"/>
    </location>
</feature>
<dbReference type="GO" id="GO:0030686">
    <property type="term" value="C:90S preribosome"/>
    <property type="evidence" value="ECO:0007669"/>
    <property type="project" value="TreeGrafter"/>
</dbReference>
<reference evidence="7 8" key="1">
    <citation type="journal article" date="2019" name="Sci. Rep.">
        <title>Comparative genomics of chytrid fungi reveal insights into the obligate biotrophic and pathogenic lifestyle of Synchytrium endobioticum.</title>
        <authorList>
            <person name="van de Vossenberg B.T.L.H."/>
            <person name="Warris S."/>
            <person name="Nguyen H.D.T."/>
            <person name="van Gent-Pelzer M.P.E."/>
            <person name="Joly D.L."/>
            <person name="van de Geest H.C."/>
            <person name="Bonants P.J.M."/>
            <person name="Smith D.S."/>
            <person name="Levesque C.A."/>
            <person name="van der Lee T.A.J."/>
        </authorList>
    </citation>
    <scope>NUCLEOTIDE SEQUENCE [LARGE SCALE GENOMIC DNA]</scope>
    <source>
        <strain evidence="7 8">MB42</strain>
    </source>
</reference>
<dbReference type="GO" id="GO:0000472">
    <property type="term" value="P:endonucleolytic cleavage to generate mature 5'-end of SSU-rRNA from (SSU-rRNA, 5.8S rRNA, LSU-rRNA)"/>
    <property type="evidence" value="ECO:0007669"/>
    <property type="project" value="TreeGrafter"/>
</dbReference>
<dbReference type="GO" id="GO:0005506">
    <property type="term" value="F:iron ion binding"/>
    <property type="evidence" value="ECO:0007669"/>
    <property type="project" value="InterPro"/>
</dbReference>
<dbReference type="PROSITE" id="PS50082">
    <property type="entry name" value="WD_REPEATS_2"/>
    <property type="match status" value="8"/>
</dbReference>
<dbReference type="InterPro" id="IPR001128">
    <property type="entry name" value="Cyt_P450"/>
</dbReference>